<dbReference type="Proteomes" id="UP000245081">
    <property type="component" value="Unassembled WGS sequence"/>
</dbReference>
<evidence type="ECO:0000313" key="3">
    <source>
        <dbReference type="Proteomes" id="UP000245081"/>
    </source>
</evidence>
<feature type="transmembrane region" description="Helical" evidence="1">
    <location>
        <begin position="7"/>
        <end position="30"/>
    </location>
</feature>
<dbReference type="InterPro" id="IPR032314">
    <property type="entry name" value="DUF4845"/>
</dbReference>
<dbReference type="Pfam" id="PF16137">
    <property type="entry name" value="DUF4845"/>
    <property type="match status" value="1"/>
</dbReference>
<gene>
    <name evidence="2" type="ORF">NMK_3427</name>
</gene>
<keyword evidence="1" id="KW-1133">Transmembrane helix</keyword>
<sequence>MQKQRGMTFIGTVLTVAGIVFIAIVAMKIWPAYSEYFELKRAFASLKSQIESNENITPKEIKDAFDRQQAIDDFKSVQAKDLVISQDGGHTVVSVEYSAVEPIMGNVSALVDFKLSTDDKSLKAH</sequence>
<accession>A0A2R5FCT0</accession>
<reference evidence="2 3" key="1">
    <citation type="journal article" date="2018" name="Environ. Microbiol.">
        <title>Isolation and genomic characterization of Novimethylophilus kurashikiensis gen. nov. sp. nov., a new lanthanide-dependent methylotrophic species of Methylophilaceae.</title>
        <authorList>
            <person name="Lv H."/>
            <person name="Sahin N."/>
            <person name="Tani A."/>
        </authorList>
    </citation>
    <scope>NUCLEOTIDE SEQUENCE [LARGE SCALE GENOMIC DNA]</scope>
    <source>
        <strain evidence="2 3">La2-4</strain>
    </source>
</reference>
<proteinExistence type="predicted"/>
<dbReference type="EMBL" id="BDOQ01000021">
    <property type="protein sequence ID" value="GBG15815.1"/>
    <property type="molecule type" value="Genomic_DNA"/>
</dbReference>
<dbReference type="OrthoDB" id="9133279at2"/>
<evidence type="ECO:0000256" key="1">
    <source>
        <dbReference type="SAM" id="Phobius"/>
    </source>
</evidence>
<keyword evidence="1" id="KW-0812">Transmembrane</keyword>
<dbReference type="AlphaFoldDB" id="A0A2R5FCT0"/>
<dbReference type="RefSeq" id="WP_109016964.1">
    <property type="nucleotide sequence ID" value="NZ_BDOQ01000021.1"/>
</dbReference>
<evidence type="ECO:0000313" key="2">
    <source>
        <dbReference type="EMBL" id="GBG15815.1"/>
    </source>
</evidence>
<organism evidence="2 3">
    <name type="scientific">Novimethylophilus kurashikiensis</name>
    <dbReference type="NCBI Taxonomy" id="1825523"/>
    <lineage>
        <taxon>Bacteria</taxon>
        <taxon>Pseudomonadati</taxon>
        <taxon>Pseudomonadota</taxon>
        <taxon>Betaproteobacteria</taxon>
        <taxon>Nitrosomonadales</taxon>
        <taxon>Methylophilaceae</taxon>
        <taxon>Novimethylophilus</taxon>
    </lineage>
</organism>
<protein>
    <recommendedName>
        <fullName evidence="4">DUF4845 domain-containing protein</fullName>
    </recommendedName>
</protein>
<evidence type="ECO:0008006" key="4">
    <source>
        <dbReference type="Google" id="ProtNLM"/>
    </source>
</evidence>
<keyword evidence="3" id="KW-1185">Reference proteome</keyword>
<comment type="caution">
    <text evidence="2">The sequence shown here is derived from an EMBL/GenBank/DDBJ whole genome shotgun (WGS) entry which is preliminary data.</text>
</comment>
<keyword evidence="1" id="KW-0472">Membrane</keyword>
<name>A0A2R5FCT0_9PROT</name>